<accession>A0A7C5Y6V3</accession>
<proteinExistence type="predicted"/>
<comment type="caution">
    <text evidence="1">The sequence shown here is derived from an EMBL/GenBank/DDBJ whole genome shotgun (WGS) entry which is preliminary data.</text>
</comment>
<organism evidence="1">
    <name type="scientific">Caldiarchaeum subterraneum</name>
    <dbReference type="NCBI Taxonomy" id="311458"/>
    <lineage>
        <taxon>Archaea</taxon>
        <taxon>Nitrososphaerota</taxon>
        <taxon>Candidatus Caldarchaeales</taxon>
        <taxon>Candidatus Caldarchaeaceae</taxon>
        <taxon>Candidatus Caldarchaeum</taxon>
    </lineage>
</organism>
<sequence>MISPGKWSDEQRIEVLRSSIGNAMINLKIIANSQLANQLGLLNDDEKQILLKAAEIALNMMKRGKEKGLFK</sequence>
<dbReference type="AlphaFoldDB" id="A0A7C5Y6V3"/>
<dbReference type="EMBL" id="DRXS01000044">
    <property type="protein sequence ID" value="HHR40339.1"/>
    <property type="molecule type" value="Genomic_DNA"/>
</dbReference>
<gene>
    <name evidence="1" type="ORF">ENM42_00760</name>
</gene>
<reference evidence="1" key="1">
    <citation type="journal article" date="2020" name="mSystems">
        <title>Genome- and Community-Level Interaction Insights into Carbon Utilization and Element Cycling Functions of Hydrothermarchaeota in Hydrothermal Sediment.</title>
        <authorList>
            <person name="Zhou Z."/>
            <person name="Liu Y."/>
            <person name="Xu W."/>
            <person name="Pan J."/>
            <person name="Luo Z.H."/>
            <person name="Li M."/>
        </authorList>
    </citation>
    <scope>NUCLEOTIDE SEQUENCE [LARGE SCALE GENOMIC DNA]</scope>
    <source>
        <strain evidence="1">SpSt-1084</strain>
    </source>
</reference>
<name>A0A7C5Y6V3_CALS0</name>
<protein>
    <submittedName>
        <fullName evidence="1">Uncharacterized protein</fullName>
    </submittedName>
</protein>
<evidence type="ECO:0000313" key="1">
    <source>
        <dbReference type="EMBL" id="HHR40339.1"/>
    </source>
</evidence>